<dbReference type="Proteomes" id="UP001296776">
    <property type="component" value="Unassembled WGS sequence"/>
</dbReference>
<keyword evidence="3" id="KW-1185">Reference proteome</keyword>
<proteinExistence type="predicted"/>
<organism evidence="2 3">
    <name type="scientific">Halochromatium glycolicum</name>
    <dbReference type="NCBI Taxonomy" id="85075"/>
    <lineage>
        <taxon>Bacteria</taxon>
        <taxon>Pseudomonadati</taxon>
        <taxon>Pseudomonadota</taxon>
        <taxon>Gammaproteobacteria</taxon>
        <taxon>Chromatiales</taxon>
        <taxon>Chromatiaceae</taxon>
        <taxon>Halochromatium</taxon>
    </lineage>
</organism>
<evidence type="ECO:0008006" key="4">
    <source>
        <dbReference type="Google" id="ProtNLM"/>
    </source>
</evidence>
<dbReference type="InterPro" id="IPR019239">
    <property type="entry name" value="VapB_antitoxin"/>
</dbReference>
<feature type="region of interest" description="Disordered" evidence="1">
    <location>
        <begin position="38"/>
        <end position="62"/>
    </location>
</feature>
<evidence type="ECO:0000313" key="3">
    <source>
        <dbReference type="Proteomes" id="UP001296776"/>
    </source>
</evidence>
<dbReference type="RefSeq" id="WP_200348524.1">
    <property type="nucleotide sequence ID" value="NZ_NRSJ01000061.1"/>
</dbReference>
<reference evidence="2" key="1">
    <citation type="submission" date="2017-08" db="EMBL/GenBank/DDBJ databases">
        <authorList>
            <person name="Imhoff J.F."/>
            <person name="Rahn T."/>
            <person name="Kuenzel S."/>
            <person name="Neulinger S.C."/>
        </authorList>
    </citation>
    <scope>NUCLEOTIDE SEQUENCE</scope>
    <source>
        <strain evidence="2">DSM 11080</strain>
    </source>
</reference>
<dbReference type="AlphaFoldDB" id="A0AAJ0XC60"/>
<protein>
    <recommendedName>
        <fullName evidence="4">DUF2191 domain-containing protein</fullName>
    </recommendedName>
</protein>
<dbReference type="EMBL" id="NRSJ01000061">
    <property type="protein sequence ID" value="MBK1707043.1"/>
    <property type="molecule type" value="Genomic_DNA"/>
</dbReference>
<comment type="caution">
    <text evidence="2">The sequence shown here is derived from an EMBL/GenBank/DDBJ whole genome shotgun (WGS) entry which is preliminary data.</text>
</comment>
<sequence length="78" mass="9044">MTTEIPVEDRLLRQGLTLTGLEQPQEVVELALRELVERRMQRPEHSGRPPRRPGSAKGKLRVLEEDQAHLEDFRGYMP</sequence>
<evidence type="ECO:0000313" key="2">
    <source>
        <dbReference type="EMBL" id="MBK1707043.1"/>
    </source>
</evidence>
<dbReference type="Pfam" id="PF09957">
    <property type="entry name" value="VapB_antitoxin"/>
    <property type="match status" value="1"/>
</dbReference>
<name>A0AAJ0XC60_9GAMM</name>
<accession>A0AAJ0XC60</accession>
<reference evidence="2" key="2">
    <citation type="journal article" date="2020" name="Microorganisms">
        <title>Osmotic Adaptation and Compatible Solute Biosynthesis of Phototrophic Bacteria as Revealed from Genome Analyses.</title>
        <authorList>
            <person name="Imhoff J.F."/>
            <person name="Rahn T."/>
            <person name="Kunzel S."/>
            <person name="Keller A."/>
            <person name="Neulinger S.C."/>
        </authorList>
    </citation>
    <scope>NUCLEOTIDE SEQUENCE</scope>
    <source>
        <strain evidence="2">DSM 11080</strain>
    </source>
</reference>
<evidence type="ECO:0000256" key="1">
    <source>
        <dbReference type="SAM" id="MobiDB-lite"/>
    </source>
</evidence>
<feature type="compositionally biased region" description="Basic and acidic residues" evidence="1">
    <location>
        <begin position="38"/>
        <end position="47"/>
    </location>
</feature>
<gene>
    <name evidence="2" type="ORF">CKO40_21525</name>
</gene>